<proteinExistence type="predicted"/>
<evidence type="ECO:0000313" key="3">
    <source>
        <dbReference type="Proteomes" id="UP000059425"/>
    </source>
</evidence>
<organism evidence="2 3">
    <name type="scientific">Pseudomonas fluorescens</name>
    <dbReference type="NCBI Taxonomy" id="294"/>
    <lineage>
        <taxon>Bacteria</taxon>
        <taxon>Pseudomonadati</taxon>
        <taxon>Pseudomonadota</taxon>
        <taxon>Gammaproteobacteria</taxon>
        <taxon>Pseudomonadales</taxon>
        <taxon>Pseudomonadaceae</taxon>
        <taxon>Pseudomonas</taxon>
    </lineage>
</organism>
<reference evidence="2 3" key="2">
    <citation type="journal article" date="2018" name="Nature">
        <title>Mutant phenotypes for thousands of bacterial genes of unknown function.</title>
        <authorList>
            <person name="Price M.N."/>
            <person name="Wetmore K.M."/>
            <person name="Waters R.J."/>
            <person name="Callaghan M."/>
            <person name="Ray J."/>
            <person name="Liu H."/>
            <person name="Kuehl J.V."/>
            <person name="Melnyk R.A."/>
            <person name="Lamson J.S."/>
            <person name="Suh Y."/>
            <person name="Carlson H.K."/>
            <person name="Esquivel Z."/>
            <person name="Sadeeshkumar H."/>
            <person name="Chakraborty R."/>
            <person name="Zane G.M."/>
            <person name="Rubin B.E."/>
            <person name="Wall J.D."/>
            <person name="Visel A."/>
            <person name="Bristow J."/>
            <person name="Blow M.J."/>
            <person name="Arkin A.P."/>
            <person name="Deutschbauer A.M."/>
        </authorList>
    </citation>
    <scope>NUCLEOTIDE SEQUENCE [LARGE SCALE GENOMIC DNA]</scope>
    <source>
        <strain evidence="2 3">FW300-N2C3</strain>
    </source>
</reference>
<reference evidence="3" key="1">
    <citation type="submission" date="2015-09" db="EMBL/GenBank/DDBJ databases">
        <title>Whole genome sequence of Pseudomonas fluorescens FW300-N2C3.</title>
        <authorList>
            <person name="Ray J."/>
            <person name="Melnyk R."/>
            <person name="Deutschbauer A."/>
        </authorList>
    </citation>
    <scope>NUCLEOTIDE SEQUENCE [LARGE SCALE GENOMIC DNA]</scope>
    <source>
        <strain evidence="3">FW300-N2C3</strain>
    </source>
</reference>
<dbReference type="InterPro" id="IPR007540">
    <property type="entry name" value="Fimbrial_CS1-type"/>
</dbReference>
<evidence type="ECO:0000313" key="2">
    <source>
        <dbReference type="EMBL" id="ALI08572.1"/>
    </source>
</evidence>
<dbReference type="RefSeq" id="WP_060740839.1">
    <property type="nucleotide sequence ID" value="NZ_CP012831.1"/>
</dbReference>
<dbReference type="Proteomes" id="UP000059425">
    <property type="component" value="Chromosome"/>
</dbReference>
<keyword evidence="1" id="KW-0732">Signal</keyword>
<feature type="chain" id="PRO_5006012426" evidence="1">
    <location>
        <begin position="24"/>
        <end position="169"/>
    </location>
</feature>
<name>A0A0N7H2F2_PSEFL</name>
<sequence>MFKKVLSVIALGTAALSSPLVLGADDARSSIHIEANIPTKQFHVQPRNPDFGKDEYMYYNPLTYKFTPLRHTFDVKNTDGSVHAYIENGASTGAIHLTNGVDVVSLRALFNGVPLDDRPQEVVDDATSTPGTQADMYIVVANSPTRPLSPGMYNADFTVIFDAVPRVNP</sequence>
<feature type="signal peptide" evidence="1">
    <location>
        <begin position="1"/>
        <end position="23"/>
    </location>
</feature>
<dbReference type="OrthoDB" id="7026515at2"/>
<accession>A0A0N7H2F2</accession>
<dbReference type="Gene3D" id="2.60.40.2040">
    <property type="entry name" value="CFA/I fimbrial subunit E, pilin domain"/>
    <property type="match status" value="1"/>
</dbReference>
<protein>
    <submittedName>
        <fullName evidence="2">Adhesin</fullName>
    </submittedName>
</protein>
<gene>
    <name evidence="2" type="ORF">AO356_17655</name>
</gene>
<evidence type="ECO:0000256" key="1">
    <source>
        <dbReference type="SAM" id="SignalP"/>
    </source>
</evidence>
<dbReference type="Pfam" id="PF04449">
    <property type="entry name" value="Fimbrial_CS1"/>
    <property type="match status" value="1"/>
</dbReference>
<dbReference type="EMBL" id="CP012831">
    <property type="protein sequence ID" value="ALI08572.1"/>
    <property type="molecule type" value="Genomic_DNA"/>
</dbReference>
<dbReference type="GO" id="GO:0009289">
    <property type="term" value="C:pilus"/>
    <property type="evidence" value="ECO:0007669"/>
    <property type="project" value="InterPro"/>
</dbReference>
<dbReference type="AlphaFoldDB" id="A0A0N7H2F2"/>